<dbReference type="Proteomes" id="UP000023152">
    <property type="component" value="Unassembled WGS sequence"/>
</dbReference>
<dbReference type="SUPFAM" id="SSF52540">
    <property type="entry name" value="P-loop containing nucleoside triphosphate hydrolases"/>
    <property type="match status" value="1"/>
</dbReference>
<gene>
    <name evidence="4" type="ORF">RFI_09615</name>
</gene>
<dbReference type="Gene3D" id="3.40.50.300">
    <property type="entry name" value="P-loop containing nucleotide triphosphate hydrolases"/>
    <property type="match status" value="1"/>
</dbReference>
<dbReference type="GO" id="GO:0003924">
    <property type="term" value="F:GTPase activity"/>
    <property type="evidence" value="ECO:0007669"/>
    <property type="project" value="InterPro"/>
</dbReference>
<feature type="compositionally biased region" description="Acidic residues" evidence="3">
    <location>
        <begin position="202"/>
        <end position="217"/>
    </location>
</feature>
<accession>X6NMN5</accession>
<evidence type="ECO:0000313" key="5">
    <source>
        <dbReference type="Proteomes" id="UP000023152"/>
    </source>
</evidence>
<keyword evidence="5" id="KW-1185">Reference proteome</keyword>
<dbReference type="InterPro" id="IPR001806">
    <property type="entry name" value="Small_GTPase"/>
</dbReference>
<keyword evidence="1" id="KW-0547">Nucleotide-binding</keyword>
<dbReference type="InterPro" id="IPR050227">
    <property type="entry name" value="Rab"/>
</dbReference>
<dbReference type="InterPro" id="IPR027417">
    <property type="entry name" value="P-loop_NTPase"/>
</dbReference>
<evidence type="ECO:0000256" key="3">
    <source>
        <dbReference type="SAM" id="MobiDB-lite"/>
    </source>
</evidence>
<name>X6NMN5_RETFI</name>
<sequence>MSKLLRGWFPGSYSNVNAQSAQQANTFQESETTLKFVMLGDHKSGKTAISRVLHKKPYPEEYIPTIGIDTYKMRLEVTGLSSESFGSSREMAQSSQGSRKLWLWLWDEVKTTKYLSIYFKHIYTSVRKLQSKKFFLQKKKKKKIWMERYFAYVHICVHEALIYHEAHAIIVVCDLNSFASIEAVDRWLASLATYLRGSLESSEENGESTMDNEDEVGREDSSDSKKSQTKPSRPPGNSVNVAGKSNSSSPRKPPPPPNASPKRKWYHVPRVYLLLSKNDLSDEPILNDIEIGKFCRANGISGFAKISAKNDKRADILSVFHCFASDTFKRLPRHTFNEMFQQVICFQAKLF</sequence>
<organism evidence="4 5">
    <name type="scientific">Reticulomyxa filosa</name>
    <dbReference type="NCBI Taxonomy" id="46433"/>
    <lineage>
        <taxon>Eukaryota</taxon>
        <taxon>Sar</taxon>
        <taxon>Rhizaria</taxon>
        <taxon>Retaria</taxon>
        <taxon>Foraminifera</taxon>
        <taxon>Monothalamids</taxon>
        <taxon>Reticulomyxidae</taxon>
        <taxon>Reticulomyxa</taxon>
    </lineage>
</organism>
<dbReference type="GO" id="GO:0005525">
    <property type="term" value="F:GTP binding"/>
    <property type="evidence" value="ECO:0007669"/>
    <property type="project" value="UniProtKB-KW"/>
</dbReference>
<dbReference type="AlphaFoldDB" id="X6NMN5"/>
<proteinExistence type="predicted"/>
<feature type="region of interest" description="Disordered" evidence="3">
    <location>
        <begin position="202"/>
        <end position="262"/>
    </location>
</feature>
<evidence type="ECO:0000256" key="1">
    <source>
        <dbReference type="ARBA" id="ARBA00022741"/>
    </source>
</evidence>
<dbReference type="EMBL" id="ASPP01007210">
    <property type="protein sequence ID" value="ETO27520.1"/>
    <property type="molecule type" value="Genomic_DNA"/>
</dbReference>
<dbReference type="PROSITE" id="PS51419">
    <property type="entry name" value="RAB"/>
    <property type="match status" value="1"/>
</dbReference>
<evidence type="ECO:0000256" key="2">
    <source>
        <dbReference type="ARBA" id="ARBA00023134"/>
    </source>
</evidence>
<dbReference type="PANTHER" id="PTHR47977">
    <property type="entry name" value="RAS-RELATED PROTEIN RAB"/>
    <property type="match status" value="1"/>
</dbReference>
<reference evidence="4 5" key="1">
    <citation type="journal article" date="2013" name="Curr. Biol.">
        <title>The Genome of the Foraminiferan Reticulomyxa filosa.</title>
        <authorList>
            <person name="Glockner G."/>
            <person name="Hulsmann N."/>
            <person name="Schleicher M."/>
            <person name="Noegel A.A."/>
            <person name="Eichinger L."/>
            <person name="Gallinger C."/>
            <person name="Pawlowski J."/>
            <person name="Sierra R."/>
            <person name="Euteneuer U."/>
            <person name="Pillet L."/>
            <person name="Moustafa A."/>
            <person name="Platzer M."/>
            <person name="Groth M."/>
            <person name="Szafranski K."/>
            <person name="Schliwa M."/>
        </authorList>
    </citation>
    <scope>NUCLEOTIDE SEQUENCE [LARGE SCALE GENOMIC DNA]</scope>
</reference>
<feature type="compositionally biased region" description="Polar residues" evidence="3">
    <location>
        <begin position="229"/>
        <end position="240"/>
    </location>
</feature>
<keyword evidence="2" id="KW-0342">GTP-binding</keyword>
<dbReference type="Pfam" id="PF00071">
    <property type="entry name" value="Ras"/>
    <property type="match status" value="1"/>
</dbReference>
<comment type="caution">
    <text evidence="4">The sequence shown here is derived from an EMBL/GenBank/DDBJ whole genome shotgun (WGS) entry which is preliminary data.</text>
</comment>
<protein>
    <submittedName>
        <fullName evidence="4">Uncharacterized protein</fullName>
    </submittedName>
</protein>
<evidence type="ECO:0000313" key="4">
    <source>
        <dbReference type="EMBL" id="ETO27520.1"/>
    </source>
</evidence>